<evidence type="ECO:0000313" key="2">
    <source>
        <dbReference type="EMBL" id="GFR06638.1"/>
    </source>
</evidence>
<protein>
    <submittedName>
        <fullName evidence="2">Uncharacterized protein</fullName>
    </submittedName>
</protein>
<organism evidence="2 3">
    <name type="scientific">Trichonephila clavata</name>
    <name type="common">Joro spider</name>
    <name type="synonym">Nephila clavata</name>
    <dbReference type="NCBI Taxonomy" id="2740835"/>
    <lineage>
        <taxon>Eukaryota</taxon>
        <taxon>Metazoa</taxon>
        <taxon>Ecdysozoa</taxon>
        <taxon>Arthropoda</taxon>
        <taxon>Chelicerata</taxon>
        <taxon>Arachnida</taxon>
        <taxon>Araneae</taxon>
        <taxon>Araneomorphae</taxon>
        <taxon>Entelegynae</taxon>
        <taxon>Araneoidea</taxon>
        <taxon>Nephilidae</taxon>
        <taxon>Trichonephila</taxon>
    </lineage>
</organism>
<evidence type="ECO:0000313" key="3">
    <source>
        <dbReference type="Proteomes" id="UP000887116"/>
    </source>
</evidence>
<reference evidence="2" key="1">
    <citation type="submission" date="2020-07" db="EMBL/GenBank/DDBJ databases">
        <title>Multicomponent nature underlies the extraordinary mechanical properties of spider dragline silk.</title>
        <authorList>
            <person name="Kono N."/>
            <person name="Nakamura H."/>
            <person name="Mori M."/>
            <person name="Yoshida Y."/>
            <person name="Ohtoshi R."/>
            <person name="Malay A.D."/>
            <person name="Moran D.A.P."/>
            <person name="Tomita M."/>
            <person name="Numata K."/>
            <person name="Arakawa K."/>
        </authorList>
    </citation>
    <scope>NUCLEOTIDE SEQUENCE</scope>
</reference>
<dbReference type="AlphaFoldDB" id="A0A8X6J246"/>
<evidence type="ECO:0000313" key="1">
    <source>
        <dbReference type="EMBL" id="GFQ96766.1"/>
    </source>
</evidence>
<dbReference type="Proteomes" id="UP000887116">
    <property type="component" value="Unassembled WGS sequence"/>
</dbReference>
<name>A0A8X6J246_TRICU</name>
<keyword evidence="3" id="KW-1185">Reference proteome</keyword>
<proteinExistence type="predicted"/>
<sequence length="77" mass="9024">MQYTKFPGNVSGDFSANPFLKSKLKRKEIYENYSLEQTEVSHFVKKVNNGFSQHSVLNPRRNLRQEDVQMGDDEGQW</sequence>
<dbReference type="EMBL" id="BMAO01004759">
    <property type="protein sequence ID" value="GFQ96766.1"/>
    <property type="molecule type" value="Genomic_DNA"/>
</dbReference>
<accession>A0A8X6J246</accession>
<comment type="caution">
    <text evidence="2">The sequence shown here is derived from an EMBL/GenBank/DDBJ whole genome shotgun (WGS) entry which is preliminary data.</text>
</comment>
<gene>
    <name evidence="2" type="ORF">TNCT_668941</name>
    <name evidence="1" type="ORF">TNCT_722111</name>
</gene>
<dbReference type="EMBL" id="BMAO01035885">
    <property type="protein sequence ID" value="GFR06638.1"/>
    <property type="molecule type" value="Genomic_DNA"/>
</dbReference>